<protein>
    <submittedName>
        <fullName evidence="10">TNFAIP3 interacting protein 2</fullName>
    </submittedName>
</protein>
<dbReference type="InterPro" id="IPR034735">
    <property type="entry name" value="NEMO_ZF"/>
</dbReference>
<proteinExistence type="predicted"/>
<accession>A0A3Q0SEP6</accession>
<organism evidence="10 11">
    <name type="scientific">Amphilophus citrinellus</name>
    <name type="common">Midas cichlid</name>
    <name type="synonym">Cichlasoma citrinellum</name>
    <dbReference type="NCBI Taxonomy" id="61819"/>
    <lineage>
        <taxon>Eukaryota</taxon>
        <taxon>Metazoa</taxon>
        <taxon>Chordata</taxon>
        <taxon>Craniata</taxon>
        <taxon>Vertebrata</taxon>
        <taxon>Euteleostomi</taxon>
        <taxon>Actinopterygii</taxon>
        <taxon>Neopterygii</taxon>
        <taxon>Teleostei</taxon>
        <taxon>Neoteleostei</taxon>
        <taxon>Acanthomorphata</taxon>
        <taxon>Ovalentaria</taxon>
        <taxon>Cichlomorphae</taxon>
        <taxon>Cichliformes</taxon>
        <taxon>Cichlidae</taxon>
        <taxon>New World cichlids</taxon>
        <taxon>Cichlasomatinae</taxon>
        <taxon>Heroini</taxon>
        <taxon>Amphilophus</taxon>
    </lineage>
</organism>
<keyword evidence="11" id="KW-1185">Reference proteome</keyword>
<dbReference type="GO" id="GO:0005737">
    <property type="term" value="C:cytoplasm"/>
    <property type="evidence" value="ECO:0007669"/>
    <property type="project" value="UniProtKB-SubCell"/>
</dbReference>
<sequence length="433" mass="49666">TMHHVTKTRSYSFLNTVCHEKQQEIDLLNKQICVKDNIITDLKARLGRHERLYMPVGDKESVLIGPSNSLVESLLNEIYKLKQKKNELDLMAARQAEVKHEIQRLNAQLREKELELETIRCQPDHEKDQEIQRLRAALQERDRAEATRNVLCTSLAEEADQLRGQLSTTVKVCQELMTRLQKDKRGGGELEDMAQMQKNTEVCNVLGATDGFIHVCAGPHAQKSPIVQNLNSQWQKYDSSREDYIKGLCQRLKESTGQGLMPVTSSVNSGLLHQEISRLNNLLEDKMRECARLVRENEEIRRQDNDRIQTLEQQVLIYTEDFKSERADRERAQGQIDALKEQLKQQESRDVVPMCRVHIGHRISSKRSKDTSEPLLRTTAERRQQPAAAAATPNSAWNECPVLSELQCPQCQATFSDTETTEYLNHCLDCARL</sequence>
<keyword evidence="5" id="KW-0862">Zinc</keyword>
<evidence type="ECO:0000256" key="3">
    <source>
        <dbReference type="ARBA" id="ARBA00022723"/>
    </source>
</evidence>
<evidence type="ECO:0000256" key="5">
    <source>
        <dbReference type="ARBA" id="ARBA00022833"/>
    </source>
</evidence>
<keyword evidence="2" id="KW-0963">Cytoplasm</keyword>
<feature type="domain" description="CCHC NOA-type" evidence="9">
    <location>
        <begin position="400"/>
        <end position="432"/>
    </location>
</feature>
<evidence type="ECO:0000256" key="7">
    <source>
        <dbReference type="PROSITE-ProRule" id="PRU01142"/>
    </source>
</evidence>
<reference evidence="10" key="2">
    <citation type="submission" date="2025-09" db="UniProtKB">
        <authorList>
            <consortium name="Ensembl"/>
        </authorList>
    </citation>
    <scope>IDENTIFICATION</scope>
</reference>
<dbReference type="AlphaFoldDB" id="A0A3Q0SEP6"/>
<keyword evidence="3" id="KW-0479">Metal-binding</keyword>
<feature type="coiled-coil region" evidence="8">
    <location>
        <begin position="71"/>
        <end position="147"/>
    </location>
</feature>
<dbReference type="Gene3D" id="1.20.5.990">
    <property type="entry name" value="Nemo cc2-lz domain - 1d5 darpin complex"/>
    <property type="match status" value="1"/>
</dbReference>
<feature type="coiled-coil region" evidence="8">
    <location>
        <begin position="276"/>
        <end position="349"/>
    </location>
</feature>
<keyword evidence="6 8" id="KW-0175">Coiled coil</keyword>
<dbReference type="PANTHER" id="PTHR31882">
    <property type="entry name" value="TNFAIP3-INTERACTING PROTEIN COILED COIL FAMILY MEMBER"/>
    <property type="match status" value="1"/>
</dbReference>
<dbReference type="GO" id="GO:0070530">
    <property type="term" value="F:K63-linked polyubiquitin modification-dependent protein binding"/>
    <property type="evidence" value="ECO:0007669"/>
    <property type="project" value="InterPro"/>
</dbReference>
<reference evidence="10" key="1">
    <citation type="submission" date="2025-08" db="UniProtKB">
        <authorList>
            <consortium name="Ensembl"/>
        </authorList>
    </citation>
    <scope>IDENTIFICATION</scope>
</reference>
<evidence type="ECO:0000256" key="2">
    <source>
        <dbReference type="ARBA" id="ARBA00022490"/>
    </source>
</evidence>
<comment type="subcellular location">
    <subcellularLocation>
        <location evidence="1">Cytoplasm</location>
    </subcellularLocation>
</comment>
<evidence type="ECO:0000256" key="1">
    <source>
        <dbReference type="ARBA" id="ARBA00004496"/>
    </source>
</evidence>
<dbReference type="Ensembl" id="ENSACIT00000019285.1">
    <property type="protein sequence ID" value="ENSACIP00000018780.1"/>
    <property type="gene ID" value="ENSACIG00000014620.1"/>
</dbReference>
<evidence type="ECO:0000313" key="10">
    <source>
        <dbReference type="Ensembl" id="ENSACIP00000018780.1"/>
    </source>
</evidence>
<evidence type="ECO:0000256" key="8">
    <source>
        <dbReference type="SAM" id="Coils"/>
    </source>
</evidence>
<evidence type="ECO:0000256" key="6">
    <source>
        <dbReference type="ARBA" id="ARBA00023054"/>
    </source>
</evidence>
<evidence type="ECO:0000256" key="4">
    <source>
        <dbReference type="ARBA" id="ARBA00022771"/>
    </source>
</evidence>
<dbReference type="GO" id="GO:0006357">
    <property type="term" value="P:regulation of transcription by RNA polymerase II"/>
    <property type="evidence" value="ECO:0007669"/>
    <property type="project" value="TreeGrafter"/>
</dbReference>
<dbReference type="Proteomes" id="UP000261340">
    <property type="component" value="Unplaced"/>
</dbReference>
<dbReference type="Pfam" id="PF12180">
    <property type="entry name" value="EABR"/>
    <property type="match status" value="1"/>
</dbReference>
<dbReference type="GeneTree" id="ENSGT00510000046908"/>
<dbReference type="Pfam" id="PF16516">
    <property type="entry name" value="CC2-LZ"/>
    <property type="match status" value="1"/>
</dbReference>
<keyword evidence="4 7" id="KW-0863">Zinc-finger</keyword>
<dbReference type="GO" id="GO:0043123">
    <property type="term" value="P:positive regulation of canonical NF-kappaB signal transduction"/>
    <property type="evidence" value="ECO:0007669"/>
    <property type="project" value="TreeGrafter"/>
</dbReference>
<dbReference type="PROSITE" id="PS51801">
    <property type="entry name" value="ZF_CCHC_NOA"/>
    <property type="match status" value="1"/>
</dbReference>
<evidence type="ECO:0000313" key="11">
    <source>
        <dbReference type="Proteomes" id="UP000261340"/>
    </source>
</evidence>
<dbReference type="PANTHER" id="PTHR31882:SF6">
    <property type="entry name" value="TNFAIP3-INTERACTING PROTEIN 2"/>
    <property type="match status" value="1"/>
</dbReference>
<dbReference type="GO" id="GO:0008270">
    <property type="term" value="F:zinc ion binding"/>
    <property type="evidence" value="ECO:0007669"/>
    <property type="project" value="UniProtKB-KW"/>
</dbReference>
<name>A0A3Q0SEP6_AMPCI</name>
<dbReference type="GO" id="GO:0034138">
    <property type="term" value="P:toll-like receptor 3 signaling pathway"/>
    <property type="evidence" value="ECO:0007669"/>
    <property type="project" value="TreeGrafter"/>
</dbReference>
<dbReference type="GO" id="GO:0071222">
    <property type="term" value="P:cellular response to lipopolysaccharide"/>
    <property type="evidence" value="ECO:0007669"/>
    <property type="project" value="TreeGrafter"/>
</dbReference>
<evidence type="ECO:0000259" key="9">
    <source>
        <dbReference type="PROSITE" id="PS51801"/>
    </source>
</evidence>
<dbReference type="InterPro" id="IPR032419">
    <property type="entry name" value="CC2-LZ_dom"/>
</dbReference>
<dbReference type="GO" id="GO:0034134">
    <property type="term" value="P:toll-like receptor 2 signaling pathway"/>
    <property type="evidence" value="ECO:0007669"/>
    <property type="project" value="TreeGrafter"/>
</dbReference>
<dbReference type="InterPro" id="IPR022008">
    <property type="entry name" value="EABR"/>
</dbReference>